<feature type="compositionally biased region" description="Basic and acidic residues" evidence="1">
    <location>
        <begin position="924"/>
        <end position="934"/>
    </location>
</feature>
<feature type="compositionally biased region" description="Polar residues" evidence="1">
    <location>
        <begin position="721"/>
        <end position="734"/>
    </location>
</feature>
<feature type="region of interest" description="Disordered" evidence="1">
    <location>
        <begin position="132"/>
        <end position="160"/>
    </location>
</feature>
<feature type="compositionally biased region" description="Basic and acidic residues" evidence="1">
    <location>
        <begin position="469"/>
        <end position="508"/>
    </location>
</feature>
<feature type="compositionally biased region" description="Basic and acidic residues" evidence="1">
    <location>
        <begin position="764"/>
        <end position="787"/>
    </location>
</feature>
<feature type="compositionally biased region" description="Polar residues" evidence="1">
    <location>
        <begin position="879"/>
        <end position="912"/>
    </location>
</feature>
<organism evidence="2 3">
    <name type="scientific">Oikopleura dioica</name>
    <name type="common">Tunicate</name>
    <dbReference type="NCBI Taxonomy" id="34765"/>
    <lineage>
        <taxon>Eukaryota</taxon>
        <taxon>Metazoa</taxon>
        <taxon>Chordata</taxon>
        <taxon>Tunicata</taxon>
        <taxon>Appendicularia</taxon>
        <taxon>Copelata</taxon>
        <taxon>Oikopleuridae</taxon>
        <taxon>Oikopleura</taxon>
    </lineage>
</organism>
<feature type="region of interest" description="Disordered" evidence="1">
    <location>
        <begin position="289"/>
        <end position="321"/>
    </location>
</feature>
<reference evidence="2 3" key="1">
    <citation type="submission" date="2021-04" db="EMBL/GenBank/DDBJ databases">
        <authorList>
            <person name="Bliznina A."/>
        </authorList>
    </citation>
    <scope>NUCLEOTIDE SEQUENCE [LARGE SCALE GENOMIC DNA]</scope>
</reference>
<feature type="compositionally biased region" description="Basic and acidic residues" evidence="1">
    <location>
        <begin position="353"/>
        <end position="362"/>
    </location>
</feature>
<keyword evidence="3" id="KW-1185">Reference proteome</keyword>
<feature type="region of interest" description="Disordered" evidence="1">
    <location>
        <begin position="598"/>
        <end position="990"/>
    </location>
</feature>
<gene>
    <name evidence="2" type="ORF">OKIOD_LOCUS13643</name>
</gene>
<feature type="compositionally biased region" description="Basic and acidic residues" evidence="1">
    <location>
        <begin position="831"/>
        <end position="845"/>
    </location>
</feature>
<feature type="compositionally biased region" description="Basic and acidic residues" evidence="1">
    <location>
        <begin position="852"/>
        <end position="873"/>
    </location>
</feature>
<feature type="compositionally biased region" description="Basic and acidic residues" evidence="1">
    <location>
        <begin position="669"/>
        <end position="688"/>
    </location>
</feature>
<feature type="region of interest" description="Disordered" evidence="1">
    <location>
        <begin position="390"/>
        <end position="548"/>
    </location>
</feature>
<feature type="compositionally biased region" description="Polar residues" evidence="1">
    <location>
        <begin position="536"/>
        <end position="545"/>
    </location>
</feature>
<feature type="compositionally biased region" description="Polar residues" evidence="1">
    <location>
        <begin position="438"/>
        <end position="451"/>
    </location>
</feature>
<feature type="compositionally biased region" description="Polar residues" evidence="1">
    <location>
        <begin position="691"/>
        <end position="713"/>
    </location>
</feature>
<feature type="compositionally biased region" description="Basic and acidic residues" evidence="1">
    <location>
        <begin position="289"/>
        <end position="298"/>
    </location>
</feature>
<feature type="compositionally biased region" description="Basic and acidic residues" evidence="1">
    <location>
        <begin position="945"/>
        <end position="979"/>
    </location>
</feature>
<feature type="compositionally biased region" description="Basic and acidic residues" evidence="1">
    <location>
        <begin position="418"/>
        <end position="436"/>
    </location>
</feature>
<feature type="compositionally biased region" description="Acidic residues" evidence="1">
    <location>
        <begin position="299"/>
        <end position="315"/>
    </location>
</feature>
<sequence length="990" mass="111798">MGRKKNKLYPDEYKKRVQGMNHTLKLRDKVEYIATIYSRESKYKRWRPSCRFDRIEEESDKIFAETKAQLAKYVNERKTAETERGSHLLGKLLRFFSKDELQTILAICNNHPNYMEYTTDLLNPYKFPPLNSITEPAEELPPSESEKPPESFKQRELNHTDDSRLHKFGRAVSLGLPKADGRMKRPEEGEIRPIILSEATSWVKTKKGGRKDQIKYLFVQTFDSLLEQNDHFKKLQENIKAVRDDQTIQFRFHYNRKIRYLLGGQVAPDVIKHVIKLFEPLLFITRERQTQEKDKDSEIDSESSEEESDAEDNSDENSMPMLTDMETNKASMERTRLWLLDNEPPNLNSIHNSNHDESANEHEEQDSPSQSNTSTPQLWKEVDPKLRAKLLSGTLPGAEPTSSRPYAKKAVNLFDSDDSQKTTLQKDDETAGRHEPNSYPTTQQQNELVNVNTEKSKNTTTTTDETADEERRTEKEDENIDETKGHPEEDETVENHPQDGPVDERPEKNSNVQPHTDTTTIDAQRSGTTKKDEQSAAVQRSNSKYSEVAVANKTNNNESFCAEYDGDQKSTSQNVESTNLPKLQKDADNIIEEGTEKTNNALQEKNITTANDAQISGTSNKDEQGAVVQTTIAPAISKSKSSTDEVENKTKNDGDFGAETVADQKSTSHRVEPTNHPERPEDAKRIEEGTENTNNALQEKTATTRNGAQNSGASKKDELSTVVQTSIAPANSKSKSSDDEVANKTKNGADFGAETDAGQKTTTSHRDEPTNHPERPEDAKRIEEGTEKTNNALQEKTATTGNGAQNSGASKKDEQSTVVQTRLAPAINKSKSFDDEVAKKTKNDGDFGAETDADKKSTSHRDEPTNHPERPEEAENTIEQDVGYTNDSLQAGNKTANETSKQTVTQPISTPKSDSSTDEDDSYEIAKRSREVWKKTVTGSSYNDRNVKHIKLSDANRRKKDRENDRARTKADKEKIERRQKNKKQLRRQP</sequence>
<protein>
    <submittedName>
        <fullName evidence="2">Oidioi.mRNA.OKI2018_I69.chr2.g4878.t1.cds</fullName>
    </submittedName>
</protein>
<feature type="compositionally biased region" description="Basic and acidic residues" evidence="1">
    <location>
        <begin position="641"/>
        <end position="654"/>
    </location>
</feature>
<accession>A0ABN7T4E2</accession>
<proteinExistence type="predicted"/>
<feature type="compositionally biased region" description="Basic and acidic residues" evidence="1">
    <location>
        <begin position="144"/>
        <end position="160"/>
    </location>
</feature>
<feature type="compositionally biased region" description="Polar residues" evidence="1">
    <location>
        <begin position="569"/>
        <end position="581"/>
    </location>
</feature>
<feature type="compositionally biased region" description="Polar residues" evidence="1">
    <location>
        <begin position="788"/>
        <end position="809"/>
    </location>
</feature>
<feature type="region of interest" description="Disordered" evidence="1">
    <location>
        <begin position="342"/>
        <end position="378"/>
    </location>
</feature>
<feature type="compositionally biased region" description="Basic residues" evidence="1">
    <location>
        <begin position="980"/>
        <end position="990"/>
    </location>
</feature>
<name>A0ABN7T4E2_OIKDI</name>
<dbReference type="EMBL" id="OU015567">
    <property type="protein sequence ID" value="CAG5110479.1"/>
    <property type="molecule type" value="Genomic_DNA"/>
</dbReference>
<dbReference type="Proteomes" id="UP001158576">
    <property type="component" value="Chromosome 2"/>
</dbReference>
<evidence type="ECO:0000313" key="3">
    <source>
        <dbReference type="Proteomes" id="UP001158576"/>
    </source>
</evidence>
<feature type="compositionally biased region" description="Polar residues" evidence="1">
    <location>
        <begin position="598"/>
        <end position="619"/>
    </location>
</feature>
<feature type="compositionally biased region" description="Polar residues" evidence="1">
    <location>
        <begin position="509"/>
        <end position="527"/>
    </location>
</feature>
<feature type="region of interest" description="Disordered" evidence="1">
    <location>
        <begin position="561"/>
        <end position="586"/>
    </location>
</feature>
<feature type="compositionally biased region" description="Polar residues" evidence="1">
    <location>
        <begin position="367"/>
        <end position="377"/>
    </location>
</feature>
<evidence type="ECO:0000313" key="2">
    <source>
        <dbReference type="EMBL" id="CAG5110479.1"/>
    </source>
</evidence>
<evidence type="ECO:0000256" key="1">
    <source>
        <dbReference type="SAM" id="MobiDB-lite"/>
    </source>
</evidence>